<dbReference type="Gene3D" id="3.30.300.30">
    <property type="match status" value="1"/>
</dbReference>
<feature type="domain" description="AMP-dependent synthetase/ligase" evidence="2">
    <location>
        <begin position="896"/>
        <end position="1241"/>
    </location>
</feature>
<proteinExistence type="predicted"/>
<dbReference type="GO" id="GO:0043041">
    <property type="term" value="P:amino acid activation for nonribosomal peptide biosynthetic process"/>
    <property type="evidence" value="ECO:0007669"/>
    <property type="project" value="TreeGrafter"/>
</dbReference>
<dbReference type="InterPro" id="IPR020845">
    <property type="entry name" value="AMP-binding_CS"/>
</dbReference>
<feature type="domain" description="Condensation" evidence="3">
    <location>
        <begin position="30"/>
        <end position="333"/>
    </location>
</feature>
<dbReference type="PANTHER" id="PTHR45527:SF10">
    <property type="entry name" value="PYOCHELIN SYNTHASE PCHF"/>
    <property type="match status" value="1"/>
</dbReference>
<evidence type="ECO:0000313" key="4">
    <source>
        <dbReference type="EMBL" id="SJZ94658.1"/>
    </source>
</evidence>
<dbReference type="Proteomes" id="UP000190834">
    <property type="component" value="Unassembled WGS sequence"/>
</dbReference>
<dbReference type="InterPro" id="IPR042099">
    <property type="entry name" value="ANL_N_sf"/>
</dbReference>
<feature type="domain" description="Condensation" evidence="3">
    <location>
        <begin position="469"/>
        <end position="714"/>
    </location>
</feature>
<dbReference type="GO" id="GO:0044550">
    <property type="term" value="P:secondary metabolite biosynthetic process"/>
    <property type="evidence" value="ECO:0007669"/>
    <property type="project" value="TreeGrafter"/>
</dbReference>
<dbReference type="STRING" id="1123491.SAMN02745782_01875"/>
<dbReference type="Gene3D" id="3.40.50.12780">
    <property type="entry name" value="N-terminal domain of ligase-like"/>
    <property type="match status" value="1"/>
</dbReference>
<evidence type="ECO:0000259" key="3">
    <source>
        <dbReference type="Pfam" id="PF00668"/>
    </source>
</evidence>
<dbReference type="Gene3D" id="3.30.559.30">
    <property type="entry name" value="Nonribosomal peptide synthetase, condensation domain"/>
    <property type="match status" value="2"/>
</dbReference>
<keyword evidence="1" id="KW-0436">Ligase</keyword>
<dbReference type="InterPro" id="IPR045851">
    <property type="entry name" value="AMP-bd_C_sf"/>
</dbReference>
<gene>
    <name evidence="4" type="ORF">SAMN02745782_01875</name>
</gene>
<protein>
    <submittedName>
        <fullName evidence="4">Nonribosomal peptide synthetase VibF</fullName>
    </submittedName>
</protein>
<dbReference type="PROSITE" id="PS00455">
    <property type="entry name" value="AMP_BINDING"/>
    <property type="match status" value="1"/>
</dbReference>
<dbReference type="SUPFAM" id="SSF56801">
    <property type="entry name" value="Acetyl-CoA synthetase-like"/>
    <property type="match status" value="1"/>
</dbReference>
<dbReference type="InterPro" id="IPR000873">
    <property type="entry name" value="AMP-dep_synth/lig_dom"/>
</dbReference>
<reference evidence="5" key="1">
    <citation type="submission" date="2017-02" db="EMBL/GenBank/DDBJ databases">
        <authorList>
            <person name="Varghese N."/>
            <person name="Submissions S."/>
        </authorList>
    </citation>
    <scope>NUCLEOTIDE SEQUENCE [LARGE SCALE GENOMIC DNA]</scope>
    <source>
        <strain evidence="5">DSM 19608</strain>
    </source>
</reference>
<dbReference type="PANTHER" id="PTHR45527">
    <property type="entry name" value="NONRIBOSOMAL PEPTIDE SYNTHETASE"/>
    <property type="match status" value="1"/>
</dbReference>
<dbReference type="InterPro" id="IPR023213">
    <property type="entry name" value="CAT-like_dom_sf"/>
</dbReference>
<accession>A0A1T4PUP4</accession>
<dbReference type="Pfam" id="PF00501">
    <property type="entry name" value="AMP-binding"/>
    <property type="match status" value="1"/>
</dbReference>
<dbReference type="Pfam" id="PF00668">
    <property type="entry name" value="Condensation"/>
    <property type="match status" value="2"/>
</dbReference>
<dbReference type="GO" id="GO:0016874">
    <property type="term" value="F:ligase activity"/>
    <property type="evidence" value="ECO:0007669"/>
    <property type="project" value="UniProtKB-KW"/>
</dbReference>
<dbReference type="GeneID" id="70583950"/>
<evidence type="ECO:0000256" key="1">
    <source>
        <dbReference type="ARBA" id="ARBA00022598"/>
    </source>
</evidence>
<dbReference type="Gene3D" id="3.30.559.10">
    <property type="entry name" value="Chloramphenicol acetyltransferase-like domain"/>
    <property type="match status" value="2"/>
</dbReference>
<dbReference type="RefSeq" id="WP_238843293.1">
    <property type="nucleotide sequence ID" value="NZ_FUXB01000008.1"/>
</dbReference>
<dbReference type="GO" id="GO:0031177">
    <property type="term" value="F:phosphopantetheine binding"/>
    <property type="evidence" value="ECO:0007669"/>
    <property type="project" value="TreeGrafter"/>
</dbReference>
<evidence type="ECO:0000313" key="5">
    <source>
        <dbReference type="Proteomes" id="UP000190834"/>
    </source>
</evidence>
<organism evidence="4 5">
    <name type="scientific">Vibrio cincinnatiensis DSM 19608</name>
    <dbReference type="NCBI Taxonomy" id="1123491"/>
    <lineage>
        <taxon>Bacteria</taxon>
        <taxon>Pseudomonadati</taxon>
        <taxon>Pseudomonadota</taxon>
        <taxon>Gammaproteobacteria</taxon>
        <taxon>Vibrionales</taxon>
        <taxon>Vibrionaceae</taxon>
        <taxon>Vibrio</taxon>
    </lineage>
</organism>
<dbReference type="SUPFAM" id="SSF52777">
    <property type="entry name" value="CoA-dependent acyltransferases"/>
    <property type="match status" value="4"/>
</dbReference>
<dbReference type="InterPro" id="IPR010071">
    <property type="entry name" value="AA_adenyl_dom"/>
</dbReference>
<dbReference type="GO" id="GO:0005737">
    <property type="term" value="C:cytoplasm"/>
    <property type="evidence" value="ECO:0007669"/>
    <property type="project" value="TreeGrafter"/>
</dbReference>
<dbReference type="NCBIfam" id="TIGR01733">
    <property type="entry name" value="AA-adenyl-dom"/>
    <property type="match status" value="1"/>
</dbReference>
<dbReference type="InterPro" id="IPR001242">
    <property type="entry name" value="Condensation_dom"/>
</dbReference>
<name>A0A1T4PUP4_VIBCI</name>
<dbReference type="EMBL" id="FUXB01000008">
    <property type="protein sequence ID" value="SJZ94658.1"/>
    <property type="molecule type" value="Genomic_DNA"/>
</dbReference>
<sequence length="1487" mass="167341">MTMHDMTTLQAAYWIGRQPTSSLTGDAAHLYVEFEGREIDTVRLTQAVHAVFCQHEMLRLMVSEQGQWWVSDLSDWHQLFLIDWREKNAAECERDGAALRKQKMHQKLALNQGQGAEFTLILLPDNGFRLHVDIDMIAADAPSFRIIIEDLVRAYHGPFPQEKPPSFSGYLTQSVTDDQQALIARDRRYWQGVLDDIAPAPQLPEHKAADSQPFLHTERLAAQLDASQREKLAALATHHHISLTDLSLSLFNLVLANALNQPSLRINVPLFVRPQTFCHTVGDFANLTLFSAHCSSTASILTHCQQTQHQLIACLEHRHYSGVNVMRDLSRRQGCLQTSPVVFTSGWNLGGDLYSAQVHDTLGDMIWASSQGAHVLLDAQIVPYNSGVLINWDVRVDSVPLAFYRALFERYVNLLSDIAEYPETLLQPYAVKPTISPAKEKRHSEQPLTRLQQAYLVGRSEHLALGGVAMQDFRVYRGEVDLAQLQTRLASMVQTLPVLRTRIDESALTQWVSDEALVNLTHCDWRDLSRAQARQKADQLIEQVSHYRHDLSLSPWKVWVVSLPKEAEDVEGCAAFSHMVLTSFDALISDGHSISYILARMLEVTPQPLIVPTVLMAGNPSDEQRGIAQDYWQKKLSHVTEPMALPWRQPLNTIYQPSYARETITLSREEARALFKLAAQARLFPNSLLTTLVMQTVAVWCPQSALCIGLPVSPFQTGQLSNQSSFLVLNYSLESQDFQHQALGVQRDIAEGMAHLAFSGVDLNRLLLSQLPSQTIPLPIVVTNGLGWETLPEHHSIQEYDGLTQTPQIAIDFRFTYDAQKNLHMSADYVTQALGVEQVRAWLESWKRAALGMIARQSLQWYSREALDLSHYRFNDTPPKTAPFPFLVTLAERLFGQPQDRTALICKEQCWSYRQLGQQVSGIIAQLHARGMTSGDVVAICLPRSAEHVMVTLSCALAGLVWVPIDAASPPERKAYLLAHCQPSLVVTIDKTLEFKGRSHSVALNELLQPAQQRANLPDEQTLSRRSHSEDPAYYLYTSGTTGQPKCVVLTNKATSNVLYQTLAKWQVNESDVLMSVTPFHHDMSVFDVLGSLCAGASLVIPPPQAEKDALQWNELVDRHRVTLWCSVPAILEMLLACQSEFQGKSLRLIAQGGDYIKPQTIKTLRERLPSARLFSLGGPTETTIWSIWHELVDEDINLIPYGEPLPGNQYYLINQAHQHCPQGVIGRIVTSGVNLSLGYLMDGEFAQHDFIEITTPEGERVRAFKTGDLGYYRDDGRLIFSGRVNGYVKVRGIRISLPDVEKVLLNATKVRDLAVIDYVDSFTGDTELALFYVSEREPFSVTQWREMIHHCLPASHMPQRFIALEHFPLSANGKKDKRALLAQLALLKDQRLEEAVEEERYKRRRDARLASKTQPWQVILDVYQQVLGERATTLTEHSAFIQAGLRPSHIKSIATQLSKMFNKPVDARLLLNCKNVEQVSKLLESS</sequence>
<evidence type="ECO:0000259" key="2">
    <source>
        <dbReference type="Pfam" id="PF00501"/>
    </source>
</evidence>
<keyword evidence="5" id="KW-1185">Reference proteome</keyword>